<sequence length="183" mass="20923">MAPPLSSLLPIETGRSKEWEFTSICSRKAESIIAFSMGPSMVRSQAVAKSLATTTCNKFQSTQACGLPVDHDQNDHYEDTTVLYGVLLFIQELIKVTEFLEKRISEMKERDRRRLKYELIKMLAMNGYHQRLDNKCLSQYNLTSLNKQECVERGAECIEENLHLTQVSPSVLFHMALPFSMIL</sequence>
<keyword evidence="2" id="KW-1185">Reference proteome</keyword>
<evidence type="ECO:0000313" key="2">
    <source>
        <dbReference type="Proteomes" id="UP000297245"/>
    </source>
</evidence>
<organism evidence="1 2">
    <name type="scientific">Dendrothele bispora (strain CBS 962.96)</name>
    <dbReference type="NCBI Taxonomy" id="1314807"/>
    <lineage>
        <taxon>Eukaryota</taxon>
        <taxon>Fungi</taxon>
        <taxon>Dikarya</taxon>
        <taxon>Basidiomycota</taxon>
        <taxon>Agaricomycotina</taxon>
        <taxon>Agaricomycetes</taxon>
        <taxon>Agaricomycetidae</taxon>
        <taxon>Agaricales</taxon>
        <taxon>Agaricales incertae sedis</taxon>
        <taxon>Dendrothele</taxon>
    </lineage>
</organism>
<name>A0A4S8KRE2_DENBC</name>
<gene>
    <name evidence="1" type="ORF">K435DRAFT_63789</name>
</gene>
<protein>
    <submittedName>
        <fullName evidence="1">Uncharacterized protein</fullName>
    </submittedName>
</protein>
<proteinExistence type="predicted"/>
<reference evidence="1 2" key="1">
    <citation type="journal article" date="2019" name="Nat. Ecol. Evol.">
        <title>Megaphylogeny resolves global patterns of mushroom evolution.</title>
        <authorList>
            <person name="Varga T."/>
            <person name="Krizsan K."/>
            <person name="Foldi C."/>
            <person name="Dima B."/>
            <person name="Sanchez-Garcia M."/>
            <person name="Sanchez-Ramirez S."/>
            <person name="Szollosi G.J."/>
            <person name="Szarkandi J.G."/>
            <person name="Papp V."/>
            <person name="Albert L."/>
            <person name="Andreopoulos W."/>
            <person name="Angelini C."/>
            <person name="Antonin V."/>
            <person name="Barry K.W."/>
            <person name="Bougher N.L."/>
            <person name="Buchanan P."/>
            <person name="Buyck B."/>
            <person name="Bense V."/>
            <person name="Catcheside P."/>
            <person name="Chovatia M."/>
            <person name="Cooper J."/>
            <person name="Damon W."/>
            <person name="Desjardin D."/>
            <person name="Finy P."/>
            <person name="Geml J."/>
            <person name="Haridas S."/>
            <person name="Hughes K."/>
            <person name="Justo A."/>
            <person name="Karasinski D."/>
            <person name="Kautmanova I."/>
            <person name="Kiss B."/>
            <person name="Kocsube S."/>
            <person name="Kotiranta H."/>
            <person name="LaButti K.M."/>
            <person name="Lechner B.E."/>
            <person name="Liimatainen K."/>
            <person name="Lipzen A."/>
            <person name="Lukacs Z."/>
            <person name="Mihaltcheva S."/>
            <person name="Morgado L.N."/>
            <person name="Niskanen T."/>
            <person name="Noordeloos M.E."/>
            <person name="Ohm R.A."/>
            <person name="Ortiz-Santana B."/>
            <person name="Ovrebo C."/>
            <person name="Racz N."/>
            <person name="Riley R."/>
            <person name="Savchenko A."/>
            <person name="Shiryaev A."/>
            <person name="Soop K."/>
            <person name="Spirin V."/>
            <person name="Szebenyi C."/>
            <person name="Tomsovsky M."/>
            <person name="Tulloss R.E."/>
            <person name="Uehling J."/>
            <person name="Grigoriev I.V."/>
            <person name="Vagvolgyi C."/>
            <person name="Papp T."/>
            <person name="Martin F.M."/>
            <person name="Miettinen O."/>
            <person name="Hibbett D.S."/>
            <person name="Nagy L.G."/>
        </authorList>
    </citation>
    <scope>NUCLEOTIDE SEQUENCE [LARGE SCALE GENOMIC DNA]</scope>
    <source>
        <strain evidence="1 2">CBS 962.96</strain>
    </source>
</reference>
<dbReference type="Proteomes" id="UP000297245">
    <property type="component" value="Unassembled WGS sequence"/>
</dbReference>
<dbReference type="EMBL" id="ML180236">
    <property type="protein sequence ID" value="THU78223.1"/>
    <property type="molecule type" value="Genomic_DNA"/>
</dbReference>
<evidence type="ECO:0000313" key="1">
    <source>
        <dbReference type="EMBL" id="THU78223.1"/>
    </source>
</evidence>
<dbReference type="AlphaFoldDB" id="A0A4S8KRE2"/>
<accession>A0A4S8KRE2</accession>